<evidence type="ECO:0000313" key="2">
    <source>
        <dbReference type="Proteomes" id="UP000887013"/>
    </source>
</evidence>
<proteinExistence type="predicted"/>
<dbReference type="EMBL" id="BMAW01112941">
    <property type="protein sequence ID" value="GFT55132.1"/>
    <property type="molecule type" value="Genomic_DNA"/>
</dbReference>
<protein>
    <submittedName>
        <fullName evidence="1">Uncharacterized protein</fullName>
    </submittedName>
</protein>
<name>A0A8X6PAX3_NEPPI</name>
<organism evidence="1 2">
    <name type="scientific">Nephila pilipes</name>
    <name type="common">Giant wood spider</name>
    <name type="synonym">Nephila maculata</name>
    <dbReference type="NCBI Taxonomy" id="299642"/>
    <lineage>
        <taxon>Eukaryota</taxon>
        <taxon>Metazoa</taxon>
        <taxon>Ecdysozoa</taxon>
        <taxon>Arthropoda</taxon>
        <taxon>Chelicerata</taxon>
        <taxon>Arachnida</taxon>
        <taxon>Araneae</taxon>
        <taxon>Araneomorphae</taxon>
        <taxon>Entelegynae</taxon>
        <taxon>Araneoidea</taxon>
        <taxon>Nephilidae</taxon>
        <taxon>Nephila</taxon>
    </lineage>
</organism>
<dbReference type="AlphaFoldDB" id="A0A8X6PAX3"/>
<sequence length="90" mass="10129">MFGRKACFPVERTFGEKKSIFGWECTGEKKGLLPWGVPLLHWSAAGVLMAEIGVKYELSAFVFVERTNGGRRRFNGYGVCLEEIVTFMSC</sequence>
<reference evidence="1" key="1">
    <citation type="submission" date="2020-08" db="EMBL/GenBank/DDBJ databases">
        <title>Multicomponent nature underlies the extraordinary mechanical properties of spider dragline silk.</title>
        <authorList>
            <person name="Kono N."/>
            <person name="Nakamura H."/>
            <person name="Mori M."/>
            <person name="Yoshida Y."/>
            <person name="Ohtoshi R."/>
            <person name="Malay A.D."/>
            <person name="Moran D.A.P."/>
            <person name="Tomita M."/>
            <person name="Numata K."/>
            <person name="Arakawa K."/>
        </authorList>
    </citation>
    <scope>NUCLEOTIDE SEQUENCE</scope>
</reference>
<accession>A0A8X6PAX3</accession>
<dbReference type="Proteomes" id="UP000887013">
    <property type="component" value="Unassembled WGS sequence"/>
</dbReference>
<comment type="caution">
    <text evidence="1">The sequence shown here is derived from an EMBL/GenBank/DDBJ whole genome shotgun (WGS) entry which is preliminary data.</text>
</comment>
<evidence type="ECO:0000313" key="1">
    <source>
        <dbReference type="EMBL" id="GFT55132.1"/>
    </source>
</evidence>
<keyword evidence="2" id="KW-1185">Reference proteome</keyword>
<gene>
    <name evidence="1" type="ORF">NPIL_37061</name>
</gene>